<feature type="transmembrane region" description="Helical" evidence="5">
    <location>
        <begin position="736"/>
        <end position="754"/>
    </location>
</feature>
<keyword evidence="8" id="KW-1185">Reference proteome</keyword>
<feature type="transmembrane region" description="Helical" evidence="5">
    <location>
        <begin position="369"/>
        <end position="388"/>
    </location>
</feature>
<dbReference type="InterPro" id="IPR038900">
    <property type="entry name" value="TMC"/>
</dbReference>
<dbReference type="PANTHER" id="PTHR23302">
    <property type="entry name" value="TRANSMEMBRANE CHANNEL-RELATED"/>
    <property type="match status" value="1"/>
</dbReference>
<dbReference type="PRINTS" id="PR00254">
    <property type="entry name" value="NICOTINICR"/>
</dbReference>
<evidence type="ECO:0000259" key="6">
    <source>
        <dbReference type="Pfam" id="PF02931"/>
    </source>
</evidence>
<evidence type="ECO:0000256" key="4">
    <source>
        <dbReference type="SAM" id="MobiDB-lite"/>
    </source>
</evidence>
<dbReference type="GO" id="GO:0045211">
    <property type="term" value="C:postsynaptic membrane"/>
    <property type="evidence" value="ECO:0007669"/>
    <property type="project" value="InterPro"/>
</dbReference>
<dbReference type="OrthoDB" id="6068799at2759"/>
<dbReference type="GO" id="GO:0022848">
    <property type="term" value="F:acetylcholine-gated monoatomic cation-selective channel activity"/>
    <property type="evidence" value="ECO:0007669"/>
    <property type="project" value="InterPro"/>
</dbReference>
<name>A0A8B6FQR6_MYTGA</name>
<dbReference type="Proteomes" id="UP000596742">
    <property type="component" value="Unassembled WGS sequence"/>
</dbReference>
<dbReference type="PANTHER" id="PTHR23302:SF24">
    <property type="entry name" value="TMC DOMAIN-CONTAINING PROTEIN"/>
    <property type="match status" value="1"/>
</dbReference>
<dbReference type="SUPFAM" id="SSF63712">
    <property type="entry name" value="Nicotinic receptor ligand binding domain-like"/>
    <property type="match status" value="1"/>
</dbReference>
<feature type="region of interest" description="Disordered" evidence="4">
    <location>
        <begin position="1"/>
        <end position="29"/>
    </location>
</feature>
<dbReference type="Pfam" id="PF02931">
    <property type="entry name" value="Neur_chan_LBD"/>
    <property type="match status" value="1"/>
</dbReference>
<keyword evidence="3 5" id="KW-0472">Membrane</keyword>
<dbReference type="Gene3D" id="2.70.170.10">
    <property type="entry name" value="Neurotransmitter-gated ion-channel ligand-binding domain"/>
    <property type="match status" value="1"/>
</dbReference>
<dbReference type="SUPFAM" id="SSF90112">
    <property type="entry name" value="Neurotransmitter-gated ion-channel transmembrane pore"/>
    <property type="match status" value="1"/>
</dbReference>
<dbReference type="GO" id="GO:0008381">
    <property type="term" value="F:mechanosensitive monoatomic ion channel activity"/>
    <property type="evidence" value="ECO:0007669"/>
    <property type="project" value="TreeGrafter"/>
</dbReference>
<dbReference type="InterPro" id="IPR006202">
    <property type="entry name" value="Neur_chan_lig-bd"/>
</dbReference>
<dbReference type="EMBL" id="UYJE01007082">
    <property type="protein sequence ID" value="VDI51670.1"/>
    <property type="molecule type" value="Genomic_DNA"/>
</dbReference>
<dbReference type="FunFam" id="2.70.170.10:FF:000028">
    <property type="entry name" value="AcetylCholine Receptor"/>
    <property type="match status" value="1"/>
</dbReference>
<comment type="caution">
    <text evidence="7">The sequence shown here is derived from an EMBL/GenBank/DDBJ whole genome shotgun (WGS) entry which is preliminary data.</text>
</comment>
<dbReference type="AlphaFoldDB" id="A0A8B6FQR6"/>
<evidence type="ECO:0000256" key="1">
    <source>
        <dbReference type="ARBA" id="ARBA00004141"/>
    </source>
</evidence>
<dbReference type="InterPro" id="IPR036719">
    <property type="entry name" value="Neuro-gated_channel_TM_sf"/>
</dbReference>
<comment type="subcellular location">
    <subcellularLocation>
        <location evidence="1">Membrane</location>
        <topology evidence="1">Multi-pass membrane protein</topology>
    </subcellularLocation>
</comment>
<sequence length="770" mass="89478">MASSNNKEEDIEDDVYSPLLKKNDESFPQITVESVENEDNEISRVILPDVPEEEEENGTLNNNAYKRYENVADWRMSFLDNIHASLPSVKMRKKKASNLKLDQRRTIRQHDKVYCRVSKPPEQPPPLHERRQRLYRRQKSVRENIDSFVTSFRNATFQAYRTIKDKKPPKKWERLKIKLEDLKEKFTLWTASIREVEGRYGMAIMTYFKFIRWLFFLNIYLSVIMLAVVIVPGSMLPYEFEESLTVSNKTEYKETVTCSKNYKTYIDGFARKLTTVDKILDFLEGTGWMETKVLFYGAYFNKTTFNKFSSKKHKSINIKIPTTKRPKRDVLAKEAIVHYTIEGEGEGNQSKKSNTTEGESDYKLNYNMGVAYISAVGVCLIISFVKVVRNSAKNMKASYGREGKPAKYSSRVWAGWDFCICKEKHAKSKMASIRTDLIAEMLDTKKKDLWKRRSLADKLMVYGLRIVINVLITILLGLSLAAIYKVTEQMMQLPYRKVRSTDDNEHRLVRDLMRTYDKRLRPSKNASQSLNVTFGLALSQIIDVDEKNQILTTNCWLNQMWKDNGLSWDPKKYGGIEVIRLPHDLVWKPDIFLYNNADISTYYSSLSSNMIVASDGNVTWLSMYIPSEDTKKGYLPFAMVSDKDQMDNRNTDDIHPSSKYCVNQDRGNGKIPCNLQSNFQHMPSFPDMNKFENQLRHVLQKVCCTIENNEKRQEEQDRRDVIKMEWQQIAQIVDRVLLSIFVVVTLTVTIVVMVQGPAMYGSQINNDIHD</sequence>
<dbReference type="InterPro" id="IPR036734">
    <property type="entry name" value="Neur_chan_lig-bd_sf"/>
</dbReference>
<feature type="transmembrane region" description="Helical" evidence="5">
    <location>
        <begin position="459"/>
        <end position="484"/>
    </location>
</feature>
<accession>A0A8B6FQR6</accession>
<reference evidence="7" key="1">
    <citation type="submission" date="2018-11" db="EMBL/GenBank/DDBJ databases">
        <authorList>
            <person name="Alioto T."/>
            <person name="Alioto T."/>
        </authorList>
    </citation>
    <scope>NUCLEOTIDE SEQUENCE</scope>
</reference>
<evidence type="ECO:0000256" key="3">
    <source>
        <dbReference type="ARBA" id="ARBA00023136"/>
    </source>
</evidence>
<keyword evidence="5" id="KW-1133">Transmembrane helix</keyword>
<evidence type="ECO:0000313" key="8">
    <source>
        <dbReference type="Proteomes" id="UP000596742"/>
    </source>
</evidence>
<dbReference type="InterPro" id="IPR038050">
    <property type="entry name" value="Neuro_actylchol_rec"/>
</dbReference>
<evidence type="ECO:0000256" key="2">
    <source>
        <dbReference type="ARBA" id="ARBA00022692"/>
    </source>
</evidence>
<evidence type="ECO:0000313" key="7">
    <source>
        <dbReference type="EMBL" id="VDI51670.1"/>
    </source>
</evidence>
<organism evidence="7 8">
    <name type="scientific">Mytilus galloprovincialis</name>
    <name type="common">Mediterranean mussel</name>
    <dbReference type="NCBI Taxonomy" id="29158"/>
    <lineage>
        <taxon>Eukaryota</taxon>
        <taxon>Metazoa</taxon>
        <taxon>Spiralia</taxon>
        <taxon>Lophotrochozoa</taxon>
        <taxon>Mollusca</taxon>
        <taxon>Bivalvia</taxon>
        <taxon>Autobranchia</taxon>
        <taxon>Pteriomorphia</taxon>
        <taxon>Mytilida</taxon>
        <taxon>Mytiloidea</taxon>
        <taxon>Mytilidae</taxon>
        <taxon>Mytilinae</taxon>
        <taxon>Mytilus</taxon>
    </lineage>
</organism>
<dbReference type="Gene3D" id="1.20.58.390">
    <property type="entry name" value="Neurotransmitter-gated ion-channel transmembrane domain"/>
    <property type="match status" value="1"/>
</dbReference>
<feature type="domain" description="Neurotransmitter-gated ion-channel ligand-binding" evidence="6">
    <location>
        <begin position="505"/>
        <end position="622"/>
    </location>
</feature>
<gene>
    <name evidence="7" type="ORF">MGAL_10B043499</name>
</gene>
<evidence type="ECO:0000256" key="5">
    <source>
        <dbReference type="SAM" id="Phobius"/>
    </source>
</evidence>
<dbReference type="InterPro" id="IPR002394">
    <property type="entry name" value="Nicotinic_acetylcholine_rcpt"/>
</dbReference>
<proteinExistence type="predicted"/>
<feature type="transmembrane region" description="Helical" evidence="5">
    <location>
        <begin position="210"/>
        <end position="231"/>
    </location>
</feature>
<keyword evidence="2 5" id="KW-0812">Transmembrane</keyword>
<protein>
    <recommendedName>
        <fullName evidence="6">Neurotransmitter-gated ion-channel ligand-binding domain-containing protein</fullName>
    </recommendedName>
</protein>